<dbReference type="RefSeq" id="WP_116300984.1">
    <property type="nucleotide sequence ID" value="NZ_NFZV01000002.1"/>
</dbReference>
<protein>
    <submittedName>
        <fullName evidence="1">Uncharacterized protein</fullName>
    </submittedName>
</protein>
<dbReference type="Proteomes" id="UP000256763">
    <property type="component" value="Unassembled WGS sequence"/>
</dbReference>
<gene>
    <name evidence="1" type="ORF">CAL65_03465</name>
</gene>
<sequence length="160" mass="17894">MASYKAKQIARIKDAVLAARTALRESGDFDPLRFAKVYVAHEGVQLPGRVDDDAERERVGQALLRALRLQSGGGQDPDVARELHRIEQEVDWLRYACQDDVVAFRAQLGPQAEKEPACQALVKEGNGLGPGLYGKYDVIVLRPECSDCRFVPVHQHELEW</sequence>
<proteinExistence type="predicted"/>
<dbReference type="EMBL" id="NFZW01000002">
    <property type="protein sequence ID" value="RFA38967.1"/>
    <property type="molecule type" value="Genomic_DNA"/>
</dbReference>
<dbReference type="OrthoDB" id="5795373at2"/>
<keyword evidence="2" id="KW-1185">Reference proteome</keyword>
<organism evidence="1 2">
    <name type="scientific">Alkalilimnicola ehrlichii</name>
    <dbReference type="NCBI Taxonomy" id="351052"/>
    <lineage>
        <taxon>Bacteria</taxon>
        <taxon>Pseudomonadati</taxon>
        <taxon>Pseudomonadota</taxon>
        <taxon>Gammaproteobacteria</taxon>
        <taxon>Chromatiales</taxon>
        <taxon>Ectothiorhodospiraceae</taxon>
        <taxon>Alkalilimnicola</taxon>
    </lineage>
</organism>
<evidence type="ECO:0000313" key="2">
    <source>
        <dbReference type="Proteomes" id="UP000256763"/>
    </source>
</evidence>
<dbReference type="AlphaFoldDB" id="A0A3E0X3R7"/>
<accession>A0A3E0X3R7</accession>
<name>A0A3E0X3R7_9GAMM</name>
<evidence type="ECO:0000313" key="1">
    <source>
        <dbReference type="EMBL" id="RFA38967.1"/>
    </source>
</evidence>
<reference evidence="2" key="1">
    <citation type="submission" date="2017-05" db="EMBL/GenBank/DDBJ databases">
        <authorList>
            <person name="Sharma S."/>
            <person name="Sidhu C."/>
            <person name="Pinnaka A.K."/>
        </authorList>
    </citation>
    <scope>NUCLEOTIDE SEQUENCE [LARGE SCALE GENOMIC DNA]</scope>
    <source>
        <strain evidence="2">AK93</strain>
    </source>
</reference>
<comment type="caution">
    <text evidence="1">The sequence shown here is derived from an EMBL/GenBank/DDBJ whole genome shotgun (WGS) entry which is preliminary data.</text>
</comment>